<dbReference type="Proteomes" id="UP000814140">
    <property type="component" value="Unassembled WGS sequence"/>
</dbReference>
<accession>A0ACB8SVL5</accession>
<protein>
    <submittedName>
        <fullName evidence="1">Uncharacterized protein</fullName>
    </submittedName>
</protein>
<keyword evidence="2" id="KW-1185">Reference proteome</keyword>
<organism evidence="1 2">
    <name type="scientific">Artomyces pyxidatus</name>
    <dbReference type="NCBI Taxonomy" id="48021"/>
    <lineage>
        <taxon>Eukaryota</taxon>
        <taxon>Fungi</taxon>
        <taxon>Dikarya</taxon>
        <taxon>Basidiomycota</taxon>
        <taxon>Agaricomycotina</taxon>
        <taxon>Agaricomycetes</taxon>
        <taxon>Russulales</taxon>
        <taxon>Auriscalpiaceae</taxon>
        <taxon>Artomyces</taxon>
    </lineage>
</organism>
<reference evidence="1" key="2">
    <citation type="journal article" date="2022" name="New Phytol.">
        <title>Evolutionary transition to the ectomycorrhizal habit in the genomes of a hyperdiverse lineage of mushroom-forming fungi.</title>
        <authorList>
            <person name="Looney B."/>
            <person name="Miyauchi S."/>
            <person name="Morin E."/>
            <person name="Drula E."/>
            <person name="Courty P.E."/>
            <person name="Kohler A."/>
            <person name="Kuo A."/>
            <person name="LaButti K."/>
            <person name="Pangilinan J."/>
            <person name="Lipzen A."/>
            <person name="Riley R."/>
            <person name="Andreopoulos W."/>
            <person name="He G."/>
            <person name="Johnson J."/>
            <person name="Nolan M."/>
            <person name="Tritt A."/>
            <person name="Barry K.W."/>
            <person name="Grigoriev I.V."/>
            <person name="Nagy L.G."/>
            <person name="Hibbett D."/>
            <person name="Henrissat B."/>
            <person name="Matheny P.B."/>
            <person name="Labbe J."/>
            <person name="Martin F.M."/>
        </authorList>
    </citation>
    <scope>NUCLEOTIDE SEQUENCE</scope>
    <source>
        <strain evidence="1">HHB10654</strain>
    </source>
</reference>
<reference evidence="1" key="1">
    <citation type="submission" date="2021-03" db="EMBL/GenBank/DDBJ databases">
        <authorList>
            <consortium name="DOE Joint Genome Institute"/>
            <person name="Ahrendt S."/>
            <person name="Looney B.P."/>
            <person name="Miyauchi S."/>
            <person name="Morin E."/>
            <person name="Drula E."/>
            <person name="Courty P.E."/>
            <person name="Chicoki N."/>
            <person name="Fauchery L."/>
            <person name="Kohler A."/>
            <person name="Kuo A."/>
            <person name="Labutti K."/>
            <person name="Pangilinan J."/>
            <person name="Lipzen A."/>
            <person name="Riley R."/>
            <person name="Andreopoulos W."/>
            <person name="He G."/>
            <person name="Johnson J."/>
            <person name="Barry K.W."/>
            <person name="Grigoriev I.V."/>
            <person name="Nagy L."/>
            <person name="Hibbett D."/>
            <person name="Henrissat B."/>
            <person name="Matheny P.B."/>
            <person name="Labbe J."/>
            <person name="Martin F."/>
        </authorList>
    </citation>
    <scope>NUCLEOTIDE SEQUENCE</scope>
    <source>
        <strain evidence="1">HHB10654</strain>
    </source>
</reference>
<comment type="caution">
    <text evidence="1">The sequence shown here is derived from an EMBL/GenBank/DDBJ whole genome shotgun (WGS) entry which is preliminary data.</text>
</comment>
<evidence type="ECO:0000313" key="2">
    <source>
        <dbReference type="Proteomes" id="UP000814140"/>
    </source>
</evidence>
<evidence type="ECO:0000313" key="1">
    <source>
        <dbReference type="EMBL" id="KAI0059951.1"/>
    </source>
</evidence>
<gene>
    <name evidence="1" type="ORF">BV25DRAFT_999806</name>
</gene>
<sequence length="218" mass="24371">MFMVFRESISHGVVTRCMHVEEWKRFVDEKAVEYDDEGAMEALFDRLRSEIGMLEGRSVAFKGMITELAQLVLSVRDLERAAVLSQARMSPQSVSASPNARRTAAMLPDPHTLPFPRTRQLPIRAPVRNSHAEDVMLVSPATRSKPARSRPAISETRARMPEQTARSEGDISPPHTQAAAEDRLPPISETRARLPPAPNTPATPSRIPRRTIWSRFGV</sequence>
<name>A0ACB8SVL5_9AGAM</name>
<dbReference type="EMBL" id="MU277222">
    <property type="protein sequence ID" value="KAI0059951.1"/>
    <property type="molecule type" value="Genomic_DNA"/>
</dbReference>
<proteinExistence type="predicted"/>